<dbReference type="Gene3D" id="2.40.30.170">
    <property type="match status" value="1"/>
</dbReference>
<dbReference type="GO" id="GO:1990281">
    <property type="term" value="C:efflux pump complex"/>
    <property type="evidence" value="ECO:0007669"/>
    <property type="project" value="TreeGrafter"/>
</dbReference>
<reference evidence="5" key="1">
    <citation type="submission" date="2018-08" db="EMBL/GenBank/DDBJ databases">
        <authorList>
            <person name="Im W.T."/>
        </authorList>
    </citation>
    <scope>NUCLEOTIDE SEQUENCE [LARGE SCALE GENOMIC DNA]</scope>
    <source>
        <strain evidence="5">LA-28</strain>
    </source>
</reference>
<proteinExistence type="inferred from homology"/>
<dbReference type="PANTHER" id="PTHR30469">
    <property type="entry name" value="MULTIDRUG RESISTANCE PROTEIN MDTA"/>
    <property type="match status" value="1"/>
</dbReference>
<dbReference type="Gene3D" id="2.40.50.100">
    <property type="match status" value="1"/>
</dbReference>
<evidence type="ECO:0000259" key="2">
    <source>
        <dbReference type="Pfam" id="PF25917"/>
    </source>
</evidence>
<accession>A0A371XC86</accession>
<keyword evidence="5" id="KW-1185">Reference proteome</keyword>
<protein>
    <submittedName>
        <fullName evidence="4">Efflux RND transporter periplasmic adaptor subunit</fullName>
    </submittedName>
</protein>
<dbReference type="Proteomes" id="UP000262379">
    <property type="component" value="Unassembled WGS sequence"/>
</dbReference>
<dbReference type="Pfam" id="PF25954">
    <property type="entry name" value="Beta-barrel_RND_2"/>
    <property type="match status" value="1"/>
</dbReference>
<dbReference type="SUPFAM" id="SSF111369">
    <property type="entry name" value="HlyD-like secretion proteins"/>
    <property type="match status" value="1"/>
</dbReference>
<dbReference type="InterPro" id="IPR006143">
    <property type="entry name" value="RND_pump_MFP"/>
</dbReference>
<dbReference type="AlphaFoldDB" id="A0A371XC86"/>
<dbReference type="InterPro" id="IPR058792">
    <property type="entry name" value="Beta-barrel_RND_2"/>
</dbReference>
<name>A0A371XC86_9HYPH</name>
<comment type="similarity">
    <text evidence="1">Belongs to the membrane fusion protein (MFP) (TC 8.A.1) family.</text>
</comment>
<dbReference type="PANTHER" id="PTHR30469:SF15">
    <property type="entry name" value="HLYD FAMILY OF SECRETION PROTEINS"/>
    <property type="match status" value="1"/>
</dbReference>
<sequence>MAMLAAHPLSASAQDDAPSLRGIVKAVNEATISSDLGFRIVELPFREGQSFKKDDTLAVFDCDGLRAELRSSEARQAAEQLTYDNNLRLAKLNAVGRFEVQLSKAKTDQAAAEVDTFRIKIKQCEIKAPFDGRVAAKTANVAELTDRTKPLMQIVSDDALEIEMLLPANWMRWLKPGDKFTMSLEEKAETLNAEVAAIAPVVDPVSQTIKVIGRFTDPASGILPGMSGPVRFTQPNG</sequence>
<evidence type="ECO:0000259" key="3">
    <source>
        <dbReference type="Pfam" id="PF25954"/>
    </source>
</evidence>
<gene>
    <name evidence="4" type="ORF">DY251_15105</name>
</gene>
<dbReference type="Pfam" id="PF25917">
    <property type="entry name" value="BSH_RND"/>
    <property type="match status" value="1"/>
</dbReference>
<evidence type="ECO:0000256" key="1">
    <source>
        <dbReference type="ARBA" id="ARBA00009477"/>
    </source>
</evidence>
<dbReference type="InterPro" id="IPR058625">
    <property type="entry name" value="MdtA-like_BSH"/>
</dbReference>
<dbReference type="GO" id="GO:0015562">
    <property type="term" value="F:efflux transmembrane transporter activity"/>
    <property type="evidence" value="ECO:0007669"/>
    <property type="project" value="TreeGrafter"/>
</dbReference>
<comment type="caution">
    <text evidence="4">The sequence shown here is derived from an EMBL/GenBank/DDBJ whole genome shotgun (WGS) entry which is preliminary data.</text>
</comment>
<feature type="domain" description="Multidrug resistance protein MdtA-like barrel-sandwich hybrid" evidence="2">
    <location>
        <begin position="29"/>
        <end position="154"/>
    </location>
</feature>
<dbReference type="EMBL" id="QURN01000011">
    <property type="protein sequence ID" value="RFC66848.1"/>
    <property type="molecule type" value="Genomic_DNA"/>
</dbReference>
<dbReference type="NCBIfam" id="TIGR01730">
    <property type="entry name" value="RND_mfp"/>
    <property type="match status" value="1"/>
</dbReference>
<evidence type="ECO:0000313" key="5">
    <source>
        <dbReference type="Proteomes" id="UP000262379"/>
    </source>
</evidence>
<evidence type="ECO:0000313" key="4">
    <source>
        <dbReference type="EMBL" id="RFC66848.1"/>
    </source>
</evidence>
<organism evidence="4 5">
    <name type="scientific">Mesorhizobium denitrificans</name>
    <dbReference type="NCBI Taxonomy" id="2294114"/>
    <lineage>
        <taxon>Bacteria</taxon>
        <taxon>Pseudomonadati</taxon>
        <taxon>Pseudomonadota</taxon>
        <taxon>Alphaproteobacteria</taxon>
        <taxon>Hyphomicrobiales</taxon>
        <taxon>Phyllobacteriaceae</taxon>
        <taxon>Mesorhizobium</taxon>
    </lineage>
</organism>
<feature type="domain" description="CusB-like beta-barrel" evidence="3">
    <location>
        <begin position="166"/>
        <end position="234"/>
    </location>
</feature>
<dbReference type="Gene3D" id="1.10.287.470">
    <property type="entry name" value="Helix hairpin bin"/>
    <property type="match status" value="1"/>
</dbReference>